<evidence type="ECO:0000313" key="1">
    <source>
        <dbReference type="EMBL" id="VEG73796.1"/>
    </source>
</evidence>
<gene>
    <name evidence="1" type="ORF">NCTC11923_00408</name>
</gene>
<keyword evidence="2" id="KW-1185">Reference proteome</keyword>
<reference evidence="1 2" key="1">
    <citation type="submission" date="2018-12" db="EMBL/GenBank/DDBJ databases">
        <authorList>
            <consortium name="Pathogen Informatics"/>
        </authorList>
    </citation>
    <scope>NUCLEOTIDE SEQUENCE [LARGE SCALE GENOMIC DNA]</scope>
    <source>
        <strain evidence="1 2">NCTC11923</strain>
    </source>
</reference>
<protein>
    <submittedName>
        <fullName evidence="1">Uncharacterized protein</fullName>
    </submittedName>
</protein>
<evidence type="ECO:0000313" key="2">
    <source>
        <dbReference type="Proteomes" id="UP000276899"/>
    </source>
</evidence>
<dbReference type="Proteomes" id="UP000276899">
    <property type="component" value="Chromosome"/>
</dbReference>
<accession>A0A448KA41</accession>
<sequence length="85" mass="9905">MVPHMLHGVDEPTTFGVEFVVAAPGDTPGRRRDWVFYYEITADRRQILSETLVRVRGRDEEVLFERGHETWSSSVIVRGIEPRRH</sequence>
<name>A0A448KA41_9ACTO</name>
<dbReference type="KEGG" id="asla:NCTC11923_00408"/>
<dbReference type="AlphaFoldDB" id="A0A448KA41"/>
<proteinExistence type="predicted"/>
<dbReference type="EMBL" id="LR134363">
    <property type="protein sequence ID" value="VEG73796.1"/>
    <property type="molecule type" value="Genomic_DNA"/>
</dbReference>
<organism evidence="1 2">
    <name type="scientific">Actinomyces slackii</name>
    <dbReference type="NCBI Taxonomy" id="52774"/>
    <lineage>
        <taxon>Bacteria</taxon>
        <taxon>Bacillati</taxon>
        <taxon>Actinomycetota</taxon>
        <taxon>Actinomycetes</taxon>
        <taxon>Actinomycetales</taxon>
        <taxon>Actinomycetaceae</taxon>
        <taxon>Actinomyces</taxon>
    </lineage>
</organism>